<feature type="region of interest" description="Disordered" evidence="1">
    <location>
        <begin position="1"/>
        <end position="33"/>
    </location>
</feature>
<dbReference type="AlphaFoldDB" id="A0A9P9G0H9"/>
<dbReference type="Proteomes" id="UP000736672">
    <property type="component" value="Unassembled WGS sequence"/>
</dbReference>
<sequence>MNPGDSDDDNSADEGDNARGRRDGTSPLSGISEPDAAKRIKKESLGIFDPTCPYDVEKTGLIITANGKQTYTGLYMFRFRLDCLKDYYSAILGGNAAAWLMSELDARSRYKVLDSPIDKFCDRLIRRFKRSEADLMAELGSRRYTLRLTEKDISLARWAQRKASIVKHLDYKNDAETIMSPSVRERTILTVTVTVEAIDATAAVEMTAVKMTTAETIAIWMTAATTTTSPTETRAVIARTGNVTVAVPEITRTVSTLPAGTTPKIRTIATRTATSTAIKIAIATWIIITTTARRRAYASRTLRSMIQSLPPLKAMPTMRTRTTLNPSLPMGCRTSTMPSWDRRRLA</sequence>
<protein>
    <submittedName>
        <fullName evidence="2">Uncharacterized protein</fullName>
    </submittedName>
</protein>
<name>A0A9P9G0H9_FUSSL</name>
<proteinExistence type="predicted"/>
<dbReference type="EMBL" id="JAGTJS010000034">
    <property type="protein sequence ID" value="KAH7230854.1"/>
    <property type="molecule type" value="Genomic_DNA"/>
</dbReference>
<feature type="region of interest" description="Disordered" evidence="1">
    <location>
        <begin position="322"/>
        <end position="346"/>
    </location>
</feature>
<gene>
    <name evidence="2" type="ORF">B0J15DRAFT_198330</name>
</gene>
<organism evidence="2 3">
    <name type="scientific">Fusarium solani</name>
    <name type="common">Filamentous fungus</name>
    <dbReference type="NCBI Taxonomy" id="169388"/>
    <lineage>
        <taxon>Eukaryota</taxon>
        <taxon>Fungi</taxon>
        <taxon>Dikarya</taxon>
        <taxon>Ascomycota</taxon>
        <taxon>Pezizomycotina</taxon>
        <taxon>Sordariomycetes</taxon>
        <taxon>Hypocreomycetidae</taxon>
        <taxon>Hypocreales</taxon>
        <taxon>Nectriaceae</taxon>
        <taxon>Fusarium</taxon>
        <taxon>Fusarium solani species complex</taxon>
    </lineage>
</organism>
<keyword evidence="3" id="KW-1185">Reference proteome</keyword>
<evidence type="ECO:0000313" key="3">
    <source>
        <dbReference type="Proteomes" id="UP000736672"/>
    </source>
</evidence>
<evidence type="ECO:0000313" key="2">
    <source>
        <dbReference type="EMBL" id="KAH7230854.1"/>
    </source>
</evidence>
<comment type="caution">
    <text evidence="2">The sequence shown here is derived from an EMBL/GenBank/DDBJ whole genome shotgun (WGS) entry which is preliminary data.</text>
</comment>
<feature type="compositionally biased region" description="Acidic residues" evidence="1">
    <location>
        <begin position="1"/>
        <end position="15"/>
    </location>
</feature>
<evidence type="ECO:0000256" key="1">
    <source>
        <dbReference type="SAM" id="MobiDB-lite"/>
    </source>
</evidence>
<reference evidence="2" key="1">
    <citation type="journal article" date="2021" name="Nat. Commun.">
        <title>Genetic determinants of endophytism in the Arabidopsis root mycobiome.</title>
        <authorList>
            <person name="Mesny F."/>
            <person name="Miyauchi S."/>
            <person name="Thiergart T."/>
            <person name="Pickel B."/>
            <person name="Atanasova L."/>
            <person name="Karlsson M."/>
            <person name="Huettel B."/>
            <person name="Barry K.W."/>
            <person name="Haridas S."/>
            <person name="Chen C."/>
            <person name="Bauer D."/>
            <person name="Andreopoulos W."/>
            <person name="Pangilinan J."/>
            <person name="LaButti K."/>
            <person name="Riley R."/>
            <person name="Lipzen A."/>
            <person name="Clum A."/>
            <person name="Drula E."/>
            <person name="Henrissat B."/>
            <person name="Kohler A."/>
            <person name="Grigoriev I.V."/>
            <person name="Martin F.M."/>
            <person name="Hacquard S."/>
        </authorList>
    </citation>
    <scope>NUCLEOTIDE SEQUENCE</scope>
    <source>
        <strain evidence="2">FSSC 5 MPI-SDFR-AT-0091</strain>
    </source>
</reference>
<accession>A0A9P9G0H9</accession>
<dbReference type="OrthoDB" id="5106832at2759"/>